<evidence type="ECO:0000313" key="10">
    <source>
        <dbReference type="EMBL" id="OBR13700.1"/>
    </source>
</evidence>
<dbReference type="OrthoDB" id="407198at2759"/>
<dbReference type="InterPro" id="IPR050092">
    <property type="entry name" value="RNase_H"/>
</dbReference>
<dbReference type="PANTHER" id="PTHR10642">
    <property type="entry name" value="RIBONUCLEASE H1"/>
    <property type="match status" value="1"/>
</dbReference>
<evidence type="ECO:0000256" key="1">
    <source>
        <dbReference type="ARBA" id="ARBA00000077"/>
    </source>
</evidence>
<keyword evidence="11" id="KW-1185">Reference proteome</keyword>
<dbReference type="AlphaFoldDB" id="A0A1B7YNT2"/>
<dbReference type="PROSITE" id="PS50879">
    <property type="entry name" value="RNASE_H_1"/>
    <property type="match status" value="1"/>
</dbReference>
<dbReference type="GO" id="GO:0003676">
    <property type="term" value="F:nucleic acid binding"/>
    <property type="evidence" value="ECO:0007669"/>
    <property type="project" value="InterPro"/>
</dbReference>
<keyword evidence="6" id="KW-0255">Endonuclease</keyword>
<comment type="similarity">
    <text evidence="2">Belongs to the RNase H family.</text>
</comment>
<proteinExistence type="inferred from homology"/>
<keyword evidence="7" id="KW-0378">Hydrolase</keyword>
<keyword evidence="5" id="KW-0479">Metal-binding</keyword>
<gene>
    <name evidence="10" type="ORF">CH63R_02426</name>
</gene>
<dbReference type="GO" id="GO:0004523">
    <property type="term" value="F:RNA-DNA hybrid ribonuclease activity"/>
    <property type="evidence" value="ECO:0007669"/>
    <property type="project" value="UniProtKB-EC"/>
</dbReference>
<comment type="catalytic activity">
    <reaction evidence="1">
        <text>Endonucleolytic cleavage to 5'-phosphomonoester.</text>
        <dbReference type="EC" id="3.1.26.4"/>
    </reaction>
</comment>
<keyword evidence="4" id="KW-0540">Nuclease</keyword>
<dbReference type="GeneID" id="28861508"/>
<dbReference type="Proteomes" id="UP000092177">
    <property type="component" value="Chromosome 2"/>
</dbReference>
<evidence type="ECO:0000313" key="11">
    <source>
        <dbReference type="Proteomes" id="UP000092177"/>
    </source>
</evidence>
<evidence type="ECO:0000259" key="9">
    <source>
        <dbReference type="PROSITE" id="PS50879"/>
    </source>
</evidence>
<dbReference type="Pfam" id="PF00075">
    <property type="entry name" value="RNase_H"/>
    <property type="match status" value="1"/>
</dbReference>
<dbReference type="SUPFAM" id="SSF53098">
    <property type="entry name" value="Ribonuclease H-like"/>
    <property type="match status" value="1"/>
</dbReference>
<protein>
    <recommendedName>
        <fullName evidence="3">ribonuclease H</fullName>
        <ecNumber evidence="3">3.1.26.4</ecNumber>
    </recommendedName>
</protein>
<evidence type="ECO:0000256" key="4">
    <source>
        <dbReference type="ARBA" id="ARBA00022722"/>
    </source>
</evidence>
<dbReference type="Gene3D" id="3.30.420.10">
    <property type="entry name" value="Ribonuclease H-like superfamily/Ribonuclease H"/>
    <property type="match status" value="1"/>
</dbReference>
<dbReference type="InterPro" id="IPR036397">
    <property type="entry name" value="RNaseH_sf"/>
</dbReference>
<evidence type="ECO:0000256" key="5">
    <source>
        <dbReference type="ARBA" id="ARBA00022723"/>
    </source>
</evidence>
<evidence type="ECO:0000256" key="8">
    <source>
        <dbReference type="SAM" id="MobiDB-lite"/>
    </source>
</evidence>
<reference evidence="11" key="1">
    <citation type="journal article" date="2017" name="BMC Genomics">
        <title>Gapless genome assembly of Colletotrichum higginsianum reveals chromosome structure and association of transposable elements with secondary metabolite gene clusters.</title>
        <authorList>
            <person name="Dallery J.-F."/>
            <person name="Lapalu N."/>
            <person name="Zampounis A."/>
            <person name="Pigne S."/>
            <person name="Luyten I."/>
            <person name="Amselem J."/>
            <person name="Wittenberg A.H.J."/>
            <person name="Zhou S."/>
            <person name="de Queiroz M.V."/>
            <person name="Robin G.P."/>
            <person name="Auger A."/>
            <person name="Hainaut M."/>
            <person name="Henrissat B."/>
            <person name="Kim K.-T."/>
            <person name="Lee Y.-H."/>
            <person name="Lespinet O."/>
            <person name="Schwartz D.C."/>
            <person name="Thon M.R."/>
            <person name="O'Connell R.J."/>
        </authorList>
    </citation>
    <scope>NUCLEOTIDE SEQUENCE [LARGE SCALE GENOMIC DNA]</scope>
    <source>
        <strain evidence="11">IMI 349063</strain>
    </source>
</reference>
<feature type="domain" description="RNase H type-1" evidence="9">
    <location>
        <begin position="132"/>
        <end position="285"/>
    </location>
</feature>
<feature type="compositionally biased region" description="Low complexity" evidence="8">
    <location>
        <begin position="213"/>
        <end position="226"/>
    </location>
</feature>
<comment type="caution">
    <text evidence="10">The sequence shown here is derived from an EMBL/GenBank/DDBJ whole genome shotgun (WGS) entry which is preliminary data.</text>
</comment>
<feature type="region of interest" description="Disordered" evidence="8">
    <location>
        <begin position="213"/>
        <end position="232"/>
    </location>
</feature>
<evidence type="ECO:0000256" key="2">
    <source>
        <dbReference type="ARBA" id="ARBA00005300"/>
    </source>
</evidence>
<dbReference type="VEuPathDB" id="FungiDB:CH63R_02426"/>
<dbReference type="EC" id="3.1.26.4" evidence="3"/>
<organism evidence="10 11">
    <name type="scientific">Colletotrichum higginsianum (strain IMI 349063)</name>
    <name type="common">Crucifer anthracnose fungus</name>
    <dbReference type="NCBI Taxonomy" id="759273"/>
    <lineage>
        <taxon>Eukaryota</taxon>
        <taxon>Fungi</taxon>
        <taxon>Dikarya</taxon>
        <taxon>Ascomycota</taxon>
        <taxon>Pezizomycotina</taxon>
        <taxon>Sordariomycetes</taxon>
        <taxon>Hypocreomycetidae</taxon>
        <taxon>Glomerellales</taxon>
        <taxon>Glomerellaceae</taxon>
        <taxon>Colletotrichum</taxon>
        <taxon>Colletotrichum destructivum species complex</taxon>
    </lineage>
</organism>
<evidence type="ECO:0000256" key="7">
    <source>
        <dbReference type="ARBA" id="ARBA00022801"/>
    </source>
</evidence>
<name>A0A1B7YNT2_COLHI</name>
<evidence type="ECO:0000256" key="6">
    <source>
        <dbReference type="ARBA" id="ARBA00022759"/>
    </source>
</evidence>
<accession>A0A1B7YNT2</accession>
<dbReference type="GO" id="GO:0046872">
    <property type="term" value="F:metal ion binding"/>
    <property type="evidence" value="ECO:0007669"/>
    <property type="project" value="UniProtKB-KW"/>
</dbReference>
<evidence type="ECO:0000256" key="3">
    <source>
        <dbReference type="ARBA" id="ARBA00012180"/>
    </source>
</evidence>
<dbReference type="GO" id="GO:0043137">
    <property type="term" value="P:DNA replication, removal of RNA primer"/>
    <property type="evidence" value="ECO:0007669"/>
    <property type="project" value="TreeGrafter"/>
</dbReference>
<dbReference type="InterPro" id="IPR012337">
    <property type="entry name" value="RNaseH-like_sf"/>
</dbReference>
<dbReference type="KEGG" id="chig:CH63R_02426"/>
<dbReference type="RefSeq" id="XP_018162217.1">
    <property type="nucleotide sequence ID" value="XM_018297401.1"/>
</dbReference>
<dbReference type="PANTHER" id="PTHR10642:SF26">
    <property type="entry name" value="RIBONUCLEASE H1"/>
    <property type="match status" value="1"/>
</dbReference>
<dbReference type="EMBL" id="LTAN01000002">
    <property type="protein sequence ID" value="OBR13700.1"/>
    <property type="molecule type" value="Genomic_DNA"/>
</dbReference>
<sequence length="301" mass="33729">MTWPQEIDHMELSNGRSMTVCALHQLVTCGKCCVDFRFDNSDDEHTADEDLGVVKSAKHTPEAHVYGFRAVMPELAKPKAPNIVIEIPEKTKHFGTVFGQRKKKPMSLVELFPASSCVRVKPNVKRCMDRYDSLECLIYTDGACFDNGAADARGGSGIFFKPTYISDQSGSAAFKLEDRGPDGKAYRHMSNRAELRAIIAALRYRAWQSEGSRASSSPRIRPTSSTARRKAWHLSTGEPVKNRDLWEALLPDVEKLHDRGPHVRLWRILRKFNHIADRAAKGAAAILMTTDNFTDVFGDHV</sequence>
<dbReference type="InterPro" id="IPR002156">
    <property type="entry name" value="RNaseH_domain"/>
</dbReference>